<dbReference type="EMBL" id="OR756649">
    <property type="protein sequence ID" value="WZE63428.1"/>
    <property type="molecule type" value="Genomic_DNA"/>
</dbReference>
<accession>A0AAU6R5Z1</accession>
<protein>
    <submittedName>
        <fullName evidence="1">Uncharacterized protein</fullName>
    </submittedName>
</protein>
<proteinExistence type="predicted"/>
<reference evidence="1" key="1">
    <citation type="submission" date="2023-10" db="EMBL/GenBank/DDBJ databases">
        <title>Two new lytic phages for Micrococcus sp. strain 1402.</title>
        <authorList>
            <person name="Petrzik K."/>
        </authorList>
    </citation>
    <scope>NUCLEOTIDE SEQUENCE</scope>
</reference>
<sequence length="74" mass="8970">MNRGRLYFNIFDYTVIDNNITRFKLYTIESTIENFLILPSQAHFGRFGRLDDRRQTDSISMFDETQYEISHRQL</sequence>
<name>A0AAU6R5Z1_9CAUD</name>
<organism evidence="1">
    <name type="scientific">Micrococcus phage Kurnik</name>
    <dbReference type="NCBI Taxonomy" id="3092208"/>
    <lineage>
        <taxon>Viruses</taxon>
        <taxon>Duplodnaviria</taxon>
        <taxon>Heunggongvirae</taxon>
        <taxon>Uroviricota</taxon>
        <taxon>Caudoviricetes</taxon>
    </lineage>
</organism>
<evidence type="ECO:0000313" key="1">
    <source>
        <dbReference type="EMBL" id="WZE63428.1"/>
    </source>
</evidence>